<evidence type="ECO:0000313" key="6">
    <source>
        <dbReference type="EMBL" id="PVU97420.1"/>
    </source>
</evidence>
<evidence type="ECO:0008006" key="8">
    <source>
        <dbReference type="Google" id="ProtNLM"/>
    </source>
</evidence>
<dbReference type="InterPro" id="IPR006910">
    <property type="entry name" value="Rad21_Rec8_N"/>
</dbReference>
<dbReference type="Proteomes" id="UP000245699">
    <property type="component" value="Unassembled WGS sequence"/>
</dbReference>
<dbReference type="AlphaFoldDB" id="A0A2T9YYK0"/>
<gene>
    <name evidence="6" type="ORF">BB559_002035</name>
</gene>
<dbReference type="STRING" id="61424.A0A2T9YYK0"/>
<evidence type="ECO:0000256" key="1">
    <source>
        <dbReference type="ARBA" id="ARBA00004123"/>
    </source>
</evidence>
<comment type="similarity">
    <text evidence="2">Belongs to the rad21 family.</text>
</comment>
<comment type="caution">
    <text evidence="6">The sequence shown here is derived from an EMBL/GenBank/DDBJ whole genome shotgun (WGS) entry which is preliminary data.</text>
</comment>
<dbReference type="EMBL" id="MBFT01000108">
    <property type="protein sequence ID" value="PVU97420.1"/>
    <property type="molecule type" value="Genomic_DNA"/>
</dbReference>
<protein>
    <recommendedName>
        <fullName evidence="8">Rad21/Rec8-like protein N-terminal domain-containing protein</fullName>
    </recommendedName>
</protein>
<dbReference type="InterPro" id="IPR039781">
    <property type="entry name" value="Rad21/Rec8-like"/>
</dbReference>
<dbReference type="GO" id="GO:0005634">
    <property type="term" value="C:nucleus"/>
    <property type="evidence" value="ECO:0007669"/>
    <property type="project" value="UniProtKB-SubCell"/>
</dbReference>
<dbReference type="InterPro" id="IPR023093">
    <property type="entry name" value="ScpA-like_C"/>
</dbReference>
<dbReference type="GO" id="GO:1990414">
    <property type="term" value="P:replication-born double-strand break repair via sister chromatid exchange"/>
    <property type="evidence" value="ECO:0007669"/>
    <property type="project" value="TreeGrafter"/>
</dbReference>
<keyword evidence="7" id="KW-1185">Reference proteome</keyword>
<feature type="domain" description="Rad21/Rec8-like protein N-terminal" evidence="5">
    <location>
        <begin position="1"/>
        <end position="100"/>
    </location>
</feature>
<name>A0A2T9YYK0_9FUNG</name>
<evidence type="ECO:0000313" key="7">
    <source>
        <dbReference type="Proteomes" id="UP000245699"/>
    </source>
</evidence>
<reference evidence="6 7" key="1">
    <citation type="journal article" date="2018" name="MBio">
        <title>Comparative Genomics Reveals the Core Gene Toolbox for the Fungus-Insect Symbiosis.</title>
        <authorList>
            <person name="Wang Y."/>
            <person name="Stata M."/>
            <person name="Wang W."/>
            <person name="Stajich J.E."/>
            <person name="White M.M."/>
            <person name="Moncalvo J.M."/>
        </authorList>
    </citation>
    <scope>NUCLEOTIDE SEQUENCE [LARGE SCALE GENOMIC DNA]</scope>
    <source>
        <strain evidence="6 7">AUS-77-4</strain>
    </source>
</reference>
<feature type="domain" description="Rad21/Rec8-like protein C-terminal eukaryotic" evidence="4">
    <location>
        <begin position="612"/>
        <end position="659"/>
    </location>
</feature>
<organism evidence="6 7">
    <name type="scientific">Furculomyces boomerangus</name>
    <dbReference type="NCBI Taxonomy" id="61424"/>
    <lineage>
        <taxon>Eukaryota</taxon>
        <taxon>Fungi</taxon>
        <taxon>Fungi incertae sedis</taxon>
        <taxon>Zoopagomycota</taxon>
        <taxon>Kickxellomycotina</taxon>
        <taxon>Harpellomycetes</taxon>
        <taxon>Harpellales</taxon>
        <taxon>Harpellaceae</taxon>
        <taxon>Furculomyces</taxon>
    </lineage>
</organism>
<dbReference type="SUPFAM" id="SSF46785">
    <property type="entry name" value="Winged helix' DNA-binding domain"/>
    <property type="match status" value="1"/>
</dbReference>
<dbReference type="Pfam" id="PF04824">
    <property type="entry name" value="Rad21_Rec8"/>
    <property type="match status" value="1"/>
</dbReference>
<comment type="subcellular location">
    <subcellularLocation>
        <location evidence="1">Nucleus</location>
    </subcellularLocation>
</comment>
<proteinExistence type="inferred from homology"/>
<dbReference type="Gene3D" id="1.10.10.580">
    <property type="entry name" value="Structural maintenance of chromosome 1. Chain E"/>
    <property type="match status" value="1"/>
</dbReference>
<evidence type="ECO:0000256" key="3">
    <source>
        <dbReference type="ARBA" id="ARBA00023242"/>
    </source>
</evidence>
<dbReference type="InterPro" id="IPR036390">
    <property type="entry name" value="WH_DNA-bd_sf"/>
</dbReference>
<accession>A0A2T9YYK0</accession>
<dbReference type="GO" id="GO:0003682">
    <property type="term" value="F:chromatin binding"/>
    <property type="evidence" value="ECO:0007669"/>
    <property type="project" value="TreeGrafter"/>
</dbReference>
<keyword evidence="3" id="KW-0539">Nucleus</keyword>
<dbReference type="PANTHER" id="PTHR12585:SF69">
    <property type="entry name" value="FI11703P"/>
    <property type="match status" value="1"/>
</dbReference>
<dbReference type="GO" id="GO:0007064">
    <property type="term" value="P:mitotic sister chromatid cohesion"/>
    <property type="evidence" value="ECO:0007669"/>
    <property type="project" value="TreeGrafter"/>
</dbReference>
<dbReference type="PANTHER" id="PTHR12585">
    <property type="entry name" value="SCC1 / RAD21 FAMILY MEMBER"/>
    <property type="match status" value="1"/>
</dbReference>
<sequence length="670" mass="73978">MFFSEPILLKKGPLAKVWLAAHWERKMNKSQFIQTNITNSVNALVSGDQPPLALRISGQLLLGITKIYSRKAKYLLEDCAEALLKIKLAFRSGVVDMVEATIAQRSAITLPDALTEFDVQLPSRKDRVPFFMAEQETFSFGADDSIFGERARDTLFDKPVSHTSALKDITLADESMDASMVARRASGYPGSLATEELLGRDDEFRFDMGEDWLMSPREPSRMLEEQPHDKDMMDIEVARRESFIGGNEPSIFDSGIKTEFGDKGAFGDGDIFGDGGLGLGDISMLGDQSAMRDTSHIEAQSFLGEGLSGIQFDGGLTELGVLQNADDLAWEQAEAEVLGKKPSEADKETRKKRKRVVGIDQADEETLHPISRLKEMFSNPQPLLKAPVYLNAESEIHPGQAPSSLGNLFSFPDELQTLFEKTKSRPTEYLLEALMDSTISGEEDGKSVVPDTTESFQMDNWDSVIQGASELGLDQGLDIPTEHEELLLEGDRELQSADGSLLLDPGSLAYPSHAPQLTTADISFGSSKFDIQLKSIMDTAETQTQPESDAVPLFGANLVKTEISEELPAITGEVTIFSESQDSLLAASGFSRSTTEAIQLITKKISEKPKTEKLYFNEITEKAPKTDVVKFFFEVLVLKSRDMINIDQKEPFGDVEIEPLQPILELNRVF</sequence>
<dbReference type="Pfam" id="PF04825">
    <property type="entry name" value="Rad21_Rec8_N"/>
    <property type="match status" value="1"/>
</dbReference>
<dbReference type="GO" id="GO:0030892">
    <property type="term" value="C:mitotic cohesin complex"/>
    <property type="evidence" value="ECO:0007669"/>
    <property type="project" value="TreeGrafter"/>
</dbReference>
<dbReference type="OrthoDB" id="10071381at2759"/>
<evidence type="ECO:0000259" key="4">
    <source>
        <dbReference type="Pfam" id="PF04824"/>
    </source>
</evidence>
<dbReference type="InterPro" id="IPR006909">
    <property type="entry name" value="Rad21/Rec8_C_eu"/>
</dbReference>
<evidence type="ECO:0000256" key="2">
    <source>
        <dbReference type="ARBA" id="ARBA00009870"/>
    </source>
</evidence>
<evidence type="ECO:0000259" key="5">
    <source>
        <dbReference type="Pfam" id="PF04825"/>
    </source>
</evidence>